<evidence type="ECO:0000256" key="1">
    <source>
        <dbReference type="SAM" id="MobiDB-lite"/>
    </source>
</evidence>
<dbReference type="InterPro" id="IPR006016">
    <property type="entry name" value="UspA"/>
</dbReference>
<dbReference type="RefSeq" id="WP_351974496.1">
    <property type="nucleotide sequence ID" value="NZ_JBEPBX010000001.1"/>
</dbReference>
<sequence>MNTGSVGGPELGTIVVGVDGSEHAKAAALWAAAEADRRGRPLRILYGADLDRLTRLASMETIEQIREAGRVLLLETARPLDHGAARRRGSDDCDRGLRGFGRHCPCHHGQHDGRSGAGGAS</sequence>
<dbReference type="SUPFAM" id="SSF52402">
    <property type="entry name" value="Adenine nucleotide alpha hydrolases-like"/>
    <property type="match status" value="1"/>
</dbReference>
<protein>
    <submittedName>
        <fullName evidence="3">Universal stress protein</fullName>
    </submittedName>
</protein>
<feature type="domain" description="UspA" evidence="2">
    <location>
        <begin position="13"/>
        <end position="66"/>
    </location>
</feature>
<keyword evidence="4" id="KW-1185">Reference proteome</keyword>
<evidence type="ECO:0000313" key="3">
    <source>
        <dbReference type="EMBL" id="MER6611992.1"/>
    </source>
</evidence>
<proteinExistence type="predicted"/>
<evidence type="ECO:0000259" key="2">
    <source>
        <dbReference type="Pfam" id="PF00582"/>
    </source>
</evidence>
<comment type="caution">
    <text evidence="3">The sequence shown here is derived from an EMBL/GenBank/DDBJ whole genome shotgun (WGS) entry which is preliminary data.</text>
</comment>
<evidence type="ECO:0000313" key="4">
    <source>
        <dbReference type="Proteomes" id="UP001445472"/>
    </source>
</evidence>
<reference evidence="3 4" key="1">
    <citation type="submission" date="2024-06" db="EMBL/GenBank/DDBJ databases">
        <title>The Natural Products Discovery Center: Release of the First 8490 Sequenced Strains for Exploring Actinobacteria Biosynthetic Diversity.</title>
        <authorList>
            <person name="Kalkreuter E."/>
            <person name="Kautsar S.A."/>
            <person name="Yang D."/>
            <person name="Bader C.D."/>
            <person name="Teijaro C.N."/>
            <person name="Fluegel L."/>
            <person name="Davis C.M."/>
            <person name="Simpson J.R."/>
            <person name="Lauterbach L."/>
            <person name="Steele A.D."/>
            <person name="Gui C."/>
            <person name="Meng S."/>
            <person name="Li G."/>
            <person name="Viehrig K."/>
            <person name="Ye F."/>
            <person name="Su P."/>
            <person name="Kiefer A.F."/>
            <person name="Nichols A."/>
            <person name="Cepeda A.J."/>
            <person name="Yan W."/>
            <person name="Fan B."/>
            <person name="Jiang Y."/>
            <person name="Adhikari A."/>
            <person name="Zheng C.-J."/>
            <person name="Schuster L."/>
            <person name="Cowan T.M."/>
            <person name="Smanski M.J."/>
            <person name="Chevrette M.G."/>
            <person name="De Carvalho L.P.S."/>
            <person name="Shen B."/>
        </authorList>
    </citation>
    <scope>NUCLEOTIDE SEQUENCE [LARGE SCALE GENOMIC DNA]</scope>
    <source>
        <strain evidence="3 4">NPDC000837</strain>
    </source>
</reference>
<dbReference type="InterPro" id="IPR014729">
    <property type="entry name" value="Rossmann-like_a/b/a_fold"/>
</dbReference>
<dbReference type="EMBL" id="JBEPBX010000001">
    <property type="protein sequence ID" value="MER6611992.1"/>
    <property type="molecule type" value="Genomic_DNA"/>
</dbReference>
<dbReference type="Proteomes" id="UP001445472">
    <property type="component" value="Unassembled WGS sequence"/>
</dbReference>
<dbReference type="Gene3D" id="3.40.50.620">
    <property type="entry name" value="HUPs"/>
    <property type="match status" value="1"/>
</dbReference>
<accession>A0ABV1UP21</accession>
<feature type="region of interest" description="Disordered" evidence="1">
    <location>
        <begin position="102"/>
        <end position="121"/>
    </location>
</feature>
<dbReference type="Pfam" id="PF00582">
    <property type="entry name" value="Usp"/>
    <property type="match status" value="1"/>
</dbReference>
<name>A0ABV1UP21_9ACTN</name>
<organism evidence="3 4">
    <name type="scientific">Streptomyces xantholiticus</name>
    <dbReference type="NCBI Taxonomy" id="68285"/>
    <lineage>
        <taxon>Bacteria</taxon>
        <taxon>Bacillati</taxon>
        <taxon>Actinomycetota</taxon>
        <taxon>Actinomycetes</taxon>
        <taxon>Kitasatosporales</taxon>
        <taxon>Streptomycetaceae</taxon>
        <taxon>Streptomyces</taxon>
    </lineage>
</organism>
<gene>
    <name evidence="3" type="ORF">ABT276_00930</name>
</gene>